<protein>
    <recommendedName>
        <fullName evidence="1">non-specific serine/threonine protein kinase</fullName>
        <ecNumber evidence="1">2.7.11.1</ecNumber>
    </recommendedName>
</protein>
<dbReference type="GO" id="GO:0005737">
    <property type="term" value="C:cytoplasm"/>
    <property type="evidence" value="ECO:0007669"/>
    <property type="project" value="TreeGrafter"/>
</dbReference>
<dbReference type="Pfam" id="PF16095">
    <property type="entry name" value="COR-A"/>
    <property type="match status" value="1"/>
</dbReference>
<comment type="caution">
    <text evidence="13">The sequence shown here is derived from an EMBL/GenBank/DDBJ whole genome shotgun (WGS) entry which is preliminary data.</text>
</comment>
<dbReference type="Gene3D" id="3.80.10.10">
    <property type="entry name" value="Ribonuclease Inhibitor"/>
    <property type="match status" value="1"/>
</dbReference>
<keyword evidence="5" id="KW-0677">Repeat</keyword>
<dbReference type="InterPro" id="IPR032171">
    <property type="entry name" value="COR-A"/>
</dbReference>
<name>A0A369WV08_9GAMM</name>
<dbReference type="EC" id="2.7.11.1" evidence="1"/>
<dbReference type="SUPFAM" id="SSF52058">
    <property type="entry name" value="L domain-like"/>
    <property type="match status" value="1"/>
</dbReference>
<dbReference type="AlphaFoldDB" id="A0A369WV08"/>
<comment type="catalytic activity">
    <reaction evidence="11">
        <text>L-seryl-[protein] + ATP = O-phospho-L-seryl-[protein] + ADP + H(+)</text>
        <dbReference type="Rhea" id="RHEA:17989"/>
        <dbReference type="Rhea" id="RHEA-COMP:9863"/>
        <dbReference type="Rhea" id="RHEA-COMP:11604"/>
        <dbReference type="ChEBI" id="CHEBI:15378"/>
        <dbReference type="ChEBI" id="CHEBI:29999"/>
        <dbReference type="ChEBI" id="CHEBI:30616"/>
        <dbReference type="ChEBI" id="CHEBI:83421"/>
        <dbReference type="ChEBI" id="CHEBI:456216"/>
        <dbReference type="EC" id="2.7.11.1"/>
    </reaction>
</comment>
<evidence type="ECO:0000256" key="4">
    <source>
        <dbReference type="ARBA" id="ARBA00022679"/>
    </source>
</evidence>
<dbReference type="InterPro" id="IPR036388">
    <property type="entry name" value="WH-like_DNA-bd_sf"/>
</dbReference>
<keyword evidence="3" id="KW-0433">Leucine-rich repeat</keyword>
<evidence type="ECO:0000256" key="1">
    <source>
        <dbReference type="ARBA" id="ARBA00012513"/>
    </source>
</evidence>
<dbReference type="Gene3D" id="1.10.10.10">
    <property type="entry name" value="Winged helix-like DNA-binding domain superfamily/Winged helix DNA-binding domain"/>
    <property type="match status" value="1"/>
</dbReference>
<evidence type="ECO:0000313" key="13">
    <source>
        <dbReference type="EMBL" id="RDE24963.1"/>
    </source>
</evidence>
<evidence type="ECO:0000256" key="5">
    <source>
        <dbReference type="ARBA" id="ARBA00022737"/>
    </source>
</evidence>
<comment type="catalytic activity">
    <reaction evidence="10">
        <text>L-threonyl-[protein] + ATP = O-phospho-L-threonyl-[protein] + ADP + H(+)</text>
        <dbReference type="Rhea" id="RHEA:46608"/>
        <dbReference type="Rhea" id="RHEA-COMP:11060"/>
        <dbReference type="Rhea" id="RHEA-COMP:11605"/>
        <dbReference type="ChEBI" id="CHEBI:15378"/>
        <dbReference type="ChEBI" id="CHEBI:30013"/>
        <dbReference type="ChEBI" id="CHEBI:30616"/>
        <dbReference type="ChEBI" id="CHEBI:61977"/>
        <dbReference type="ChEBI" id="CHEBI:456216"/>
        <dbReference type="EC" id="2.7.11.1"/>
    </reaction>
</comment>
<keyword evidence="8" id="KW-0067">ATP-binding</keyword>
<dbReference type="PANTHER" id="PTHR48051">
    <property type="match status" value="1"/>
</dbReference>
<evidence type="ECO:0000256" key="9">
    <source>
        <dbReference type="ARBA" id="ARBA00023134"/>
    </source>
</evidence>
<dbReference type="Gene3D" id="3.30.310.200">
    <property type="match status" value="1"/>
</dbReference>
<dbReference type="InterPro" id="IPR003591">
    <property type="entry name" value="Leu-rich_rpt_typical-subtyp"/>
</dbReference>
<proteinExistence type="predicted"/>
<dbReference type="InterPro" id="IPR032675">
    <property type="entry name" value="LRR_dom_sf"/>
</dbReference>
<evidence type="ECO:0000256" key="10">
    <source>
        <dbReference type="ARBA" id="ARBA00047899"/>
    </source>
</evidence>
<evidence type="ECO:0000259" key="12">
    <source>
        <dbReference type="PROSITE" id="PS51424"/>
    </source>
</evidence>
<dbReference type="InterPro" id="IPR005225">
    <property type="entry name" value="Small_GTP-bd"/>
</dbReference>
<dbReference type="Proteomes" id="UP000253769">
    <property type="component" value="Unassembled WGS sequence"/>
</dbReference>
<sequence length="865" mass="98765">MSELLREEKFERVSLDFSNQNYYEPNLILELSDSIEKIDLCNNYLIDGFPTEILQCSNLVELNLSCTSIKQIPDEIHKLENLEILYLAFCQLNIFPESILSCKKIKILHLNGNNIDEVPSSISNLLEIEELFIGNNPFVNIPSSLFDLSGLMTLDMSSCQIENIPQNLGKLKCVSSLGLCNNVIREVSPQIGLLKGLESIDLSRNRISALPEAIGGLYKLKDLVATSNLIENIPVEISHVEGVEYLCFKNNPIDNVPEEILRRGTGAIISFLRSISSDGVDKIHEAKIVFVGQGEVGKTSLKKKLIDNGSKLDLNERTTEGIDVDSWYMYIESKDRMINFRANLWDFGGQEIYYATHQYFLTNRSLYVLVWTARKDESIESFDYWLNVISLLSKNSPIIIVLNKIDKRLRDVDQLSIKNKFNNVIGFYQTSCMTGDGVFTLKKAVESALIQLPHIGDRWPSNWSRVRAILETSGKDHISLQDYLDICNELGIEGHDAINLAQYLHDLGVLLYYRDDPYLKNIIILNPKWATKAAYVALDSKEILRSKGHFEFDYISKIWLEMGYPLDTHAYLLQLMIRYELCYKSDKDTEFLIPSLFPESSPDIHIDYSECFTYRYQYEFMPAGIMTRFIARNSEHIKDKLCWKNGVMISYNGVDSLIECDRISRRITVKIFSSDYMDVLGLIRADFARINRSLNNPVVVEEIPCPCKDPFMFNYDFVRNIQRKGEDRILCYKCGDKVSISEMLCLDQPDKEKESNVVNNYFEGGFMEIKEFKNNGNAIVGDNVTNCSINTVASSLKSIVDDLNVSYADKKSLYDDISIVDSDADINKKMESKNRIEAFLHRNSDSIGSGLITSLIMELGKLVFY</sequence>
<dbReference type="Pfam" id="PF00560">
    <property type="entry name" value="LRR_1"/>
    <property type="match status" value="1"/>
</dbReference>
<keyword evidence="9" id="KW-0342">GTP-binding</keyword>
<dbReference type="OrthoDB" id="6309115at2"/>
<dbReference type="EMBL" id="QQOH01000001">
    <property type="protein sequence ID" value="RDE24963.1"/>
    <property type="molecule type" value="Genomic_DNA"/>
</dbReference>
<dbReference type="PANTHER" id="PTHR48051:SF1">
    <property type="entry name" value="RAS SUPPRESSOR PROTEIN 1"/>
    <property type="match status" value="1"/>
</dbReference>
<accession>A0A369WV08</accession>
<organism evidence="13 14">
    <name type="scientific">Motiliproteus coralliicola</name>
    <dbReference type="NCBI Taxonomy" id="2283196"/>
    <lineage>
        <taxon>Bacteria</taxon>
        <taxon>Pseudomonadati</taxon>
        <taxon>Pseudomonadota</taxon>
        <taxon>Gammaproteobacteria</taxon>
        <taxon>Oceanospirillales</taxon>
        <taxon>Oceanospirillaceae</taxon>
        <taxon>Motiliproteus</taxon>
    </lineage>
</organism>
<dbReference type="InterPro" id="IPR057263">
    <property type="entry name" value="COR-B"/>
</dbReference>
<dbReference type="GO" id="GO:0005525">
    <property type="term" value="F:GTP binding"/>
    <property type="evidence" value="ECO:0007669"/>
    <property type="project" value="InterPro"/>
</dbReference>
<dbReference type="Gene3D" id="3.40.50.300">
    <property type="entry name" value="P-loop containing nucleotide triphosphate hydrolases"/>
    <property type="match status" value="1"/>
</dbReference>
<evidence type="ECO:0000256" key="11">
    <source>
        <dbReference type="ARBA" id="ARBA00048679"/>
    </source>
</evidence>
<dbReference type="PROSITE" id="PS51424">
    <property type="entry name" value="ROC"/>
    <property type="match status" value="1"/>
</dbReference>
<evidence type="ECO:0000313" key="14">
    <source>
        <dbReference type="Proteomes" id="UP000253769"/>
    </source>
</evidence>
<dbReference type="InterPro" id="IPR050216">
    <property type="entry name" value="LRR_domain-containing"/>
</dbReference>
<reference evidence="13 14" key="1">
    <citation type="submission" date="2018-07" db="EMBL/GenBank/DDBJ databases">
        <title>Motiliproteus coralliicola sp. nov., a bacterium isolated from Coral.</title>
        <authorList>
            <person name="Wang G."/>
        </authorList>
    </citation>
    <scope>NUCLEOTIDE SEQUENCE [LARGE SCALE GENOMIC DNA]</scope>
    <source>
        <strain evidence="13 14">C34</strain>
    </source>
</reference>
<evidence type="ECO:0000256" key="8">
    <source>
        <dbReference type="ARBA" id="ARBA00022840"/>
    </source>
</evidence>
<keyword evidence="4" id="KW-0808">Transferase</keyword>
<dbReference type="GO" id="GO:0005524">
    <property type="term" value="F:ATP binding"/>
    <property type="evidence" value="ECO:0007669"/>
    <property type="project" value="UniProtKB-KW"/>
</dbReference>
<dbReference type="SMART" id="SM00369">
    <property type="entry name" value="LRR_TYP"/>
    <property type="match status" value="4"/>
</dbReference>
<evidence type="ECO:0000256" key="2">
    <source>
        <dbReference type="ARBA" id="ARBA00022527"/>
    </source>
</evidence>
<gene>
    <name evidence="13" type="ORF">DV711_05160</name>
</gene>
<keyword evidence="14" id="KW-1185">Reference proteome</keyword>
<keyword evidence="2" id="KW-0723">Serine/threonine-protein kinase</keyword>
<dbReference type="PRINTS" id="PR00449">
    <property type="entry name" value="RASTRNSFRMNG"/>
</dbReference>
<dbReference type="NCBIfam" id="TIGR00231">
    <property type="entry name" value="small_GTP"/>
    <property type="match status" value="1"/>
</dbReference>
<dbReference type="Pfam" id="PF25497">
    <property type="entry name" value="COR-B"/>
    <property type="match status" value="1"/>
</dbReference>
<dbReference type="Gene3D" id="1.10.10.2200">
    <property type="match status" value="1"/>
</dbReference>
<feature type="domain" description="Roc" evidence="12">
    <location>
        <begin position="279"/>
        <end position="452"/>
    </location>
</feature>
<dbReference type="Pfam" id="PF13855">
    <property type="entry name" value="LRR_8"/>
    <property type="match status" value="2"/>
</dbReference>
<dbReference type="InterPro" id="IPR001611">
    <property type="entry name" value="Leu-rich_rpt"/>
</dbReference>
<evidence type="ECO:0000256" key="7">
    <source>
        <dbReference type="ARBA" id="ARBA00022777"/>
    </source>
</evidence>
<evidence type="ECO:0000256" key="3">
    <source>
        <dbReference type="ARBA" id="ARBA00022614"/>
    </source>
</evidence>
<dbReference type="RefSeq" id="WP_114694555.1">
    <property type="nucleotide sequence ID" value="NZ_QQOH01000001.1"/>
</dbReference>
<keyword evidence="7" id="KW-0418">Kinase</keyword>
<evidence type="ECO:0000256" key="6">
    <source>
        <dbReference type="ARBA" id="ARBA00022741"/>
    </source>
</evidence>
<dbReference type="Pfam" id="PF08477">
    <property type="entry name" value="Roc"/>
    <property type="match status" value="1"/>
</dbReference>
<dbReference type="InterPro" id="IPR020859">
    <property type="entry name" value="ROC"/>
</dbReference>
<keyword evidence="6" id="KW-0547">Nucleotide-binding</keyword>
<dbReference type="InterPro" id="IPR027417">
    <property type="entry name" value="P-loop_NTPase"/>
</dbReference>
<dbReference type="SUPFAM" id="SSF52540">
    <property type="entry name" value="P-loop containing nucleoside triphosphate hydrolases"/>
    <property type="match status" value="1"/>
</dbReference>
<dbReference type="GO" id="GO:0004674">
    <property type="term" value="F:protein serine/threonine kinase activity"/>
    <property type="evidence" value="ECO:0007669"/>
    <property type="project" value="UniProtKB-KW"/>
</dbReference>